<dbReference type="SUPFAM" id="SSF143880">
    <property type="entry name" value="NE0471 N-terminal domain-like"/>
    <property type="match status" value="1"/>
</dbReference>
<name>A0A2Z6EZI0_HALHR</name>
<dbReference type="EMBL" id="AP017372">
    <property type="protein sequence ID" value="BBE11041.1"/>
    <property type="molecule type" value="Genomic_DNA"/>
</dbReference>
<protein>
    <recommendedName>
        <fullName evidence="3">DUF2442 domain-containing protein</fullName>
    </recommendedName>
</protein>
<sequence>MWDFNDVVRLEYKGEYTYFVEFDDGVSGIVDFSSLLERGPVFSALKDKKVFSQARIEGGTIAWPNGADIAPETLYRECEQAGSGDALQRA</sequence>
<dbReference type="RefSeq" id="WP_096409120.1">
    <property type="nucleotide sequence ID" value="NZ_AP017372.2"/>
</dbReference>
<evidence type="ECO:0008006" key="3">
    <source>
        <dbReference type="Google" id="ProtNLM"/>
    </source>
</evidence>
<dbReference type="Gene3D" id="3.30.2020.10">
    <property type="entry name" value="NE0471-like N-terminal domain"/>
    <property type="match status" value="1"/>
</dbReference>
<gene>
    <name evidence="1" type="ORF">HH1059_11140</name>
</gene>
<dbReference type="Pfam" id="PF10387">
    <property type="entry name" value="DUF2442"/>
    <property type="match status" value="1"/>
</dbReference>
<dbReference type="OrthoDB" id="9803723at2"/>
<organism evidence="1 2">
    <name type="scientific">Halorhodospira halochloris</name>
    <name type="common">Ectothiorhodospira halochloris</name>
    <dbReference type="NCBI Taxonomy" id="1052"/>
    <lineage>
        <taxon>Bacteria</taxon>
        <taxon>Pseudomonadati</taxon>
        <taxon>Pseudomonadota</taxon>
        <taxon>Gammaproteobacteria</taxon>
        <taxon>Chromatiales</taxon>
        <taxon>Ectothiorhodospiraceae</taxon>
        <taxon>Halorhodospira</taxon>
    </lineage>
</organism>
<dbReference type="KEGG" id="hhk:HH1059_11140"/>
<dbReference type="Proteomes" id="UP000218890">
    <property type="component" value="Chromosome"/>
</dbReference>
<evidence type="ECO:0000313" key="1">
    <source>
        <dbReference type="EMBL" id="BBE11041.1"/>
    </source>
</evidence>
<evidence type="ECO:0000313" key="2">
    <source>
        <dbReference type="Proteomes" id="UP000218890"/>
    </source>
</evidence>
<reference evidence="1" key="1">
    <citation type="submission" date="2016-02" db="EMBL/GenBank/DDBJ databases">
        <title>Halorhodospira halochloris DSM-1059 complete genome, version 2.</title>
        <authorList>
            <person name="Tsukatani Y."/>
        </authorList>
    </citation>
    <scope>NUCLEOTIDE SEQUENCE</scope>
    <source>
        <strain evidence="1">DSM 1059</strain>
    </source>
</reference>
<dbReference type="InterPro" id="IPR036782">
    <property type="entry name" value="NE0471-like_N"/>
</dbReference>
<proteinExistence type="predicted"/>
<keyword evidence="2" id="KW-1185">Reference proteome</keyword>
<accession>A0A2Z6EZI0</accession>
<dbReference type="InterPro" id="IPR018841">
    <property type="entry name" value="DUF2442"/>
</dbReference>
<dbReference type="AlphaFoldDB" id="A0A2Z6EZI0"/>